<evidence type="ECO:0000313" key="1">
    <source>
        <dbReference type="EMBL" id="GAL27272.1"/>
    </source>
</evidence>
<reference evidence="2" key="1">
    <citation type="submission" date="2014-09" db="EMBL/GenBank/DDBJ databases">
        <title>Vibrio variabilis JCM 19239. (C206) whole genome shotgun sequence.</title>
        <authorList>
            <person name="Sawabe T."/>
            <person name="Meirelles P."/>
            <person name="Nakanishi M."/>
            <person name="Sayaka M."/>
            <person name="Hattori M."/>
            <person name="Ohkuma M."/>
        </authorList>
    </citation>
    <scope>NUCLEOTIDE SEQUENCE [LARGE SCALE GENOMIC DNA]</scope>
    <source>
        <strain evidence="2">JCM 19239</strain>
    </source>
</reference>
<comment type="caution">
    <text evidence="1">The sequence shown here is derived from an EMBL/GenBank/DDBJ whole genome shotgun (WGS) entry which is preliminary data.</text>
</comment>
<organism evidence="1 2">
    <name type="scientific">Vibrio variabilis</name>
    <dbReference type="NCBI Taxonomy" id="990271"/>
    <lineage>
        <taxon>Bacteria</taxon>
        <taxon>Pseudomonadati</taxon>
        <taxon>Pseudomonadota</taxon>
        <taxon>Gammaproteobacteria</taxon>
        <taxon>Vibrionales</taxon>
        <taxon>Vibrionaceae</taxon>
        <taxon>Vibrio</taxon>
    </lineage>
</organism>
<sequence length="48" mass="5592">MLHFNLLPSHLSQLDRVSSDVMGGIFISFCFLDRTFDINWVINIHDLL</sequence>
<proteinExistence type="predicted"/>
<dbReference type="EMBL" id="BBMS01000027">
    <property type="protein sequence ID" value="GAL27272.1"/>
    <property type="molecule type" value="Genomic_DNA"/>
</dbReference>
<accession>A0ABQ0JES9</accession>
<protein>
    <submittedName>
        <fullName evidence="1">Uncharacterized protein</fullName>
    </submittedName>
</protein>
<dbReference type="Proteomes" id="UP000029223">
    <property type="component" value="Unassembled WGS sequence"/>
</dbReference>
<gene>
    <name evidence="1" type="ORF">JCM19239_2084</name>
</gene>
<reference evidence="2" key="2">
    <citation type="submission" date="2014-09" db="EMBL/GenBank/DDBJ databases">
        <authorList>
            <consortium name="NBRP consortium"/>
            <person name="Sawabe T."/>
            <person name="Meirelles P."/>
            <person name="Nakanishi M."/>
            <person name="Sayaka M."/>
            <person name="Hattori M."/>
            <person name="Ohkuma M."/>
        </authorList>
    </citation>
    <scope>NUCLEOTIDE SEQUENCE [LARGE SCALE GENOMIC DNA]</scope>
    <source>
        <strain evidence="2">JCM 19239</strain>
    </source>
</reference>
<name>A0ABQ0JES9_9VIBR</name>
<evidence type="ECO:0000313" key="2">
    <source>
        <dbReference type="Proteomes" id="UP000029223"/>
    </source>
</evidence>
<keyword evidence="2" id="KW-1185">Reference proteome</keyword>